<evidence type="ECO:0000259" key="1">
    <source>
        <dbReference type="Pfam" id="PF14355"/>
    </source>
</evidence>
<sequence length="305" mass="34813">MRLGMMGQETFLILNQRSVIDLFIDGDVFPYMTGNEIQNLGIKFGVGNLSGSRWQMMQTILSSLHNENDMTKFLEYFLLVMNINKAVKDVIKNNLKGEPPYEQTDNIFEECEKNNRYIAQVIRQELIRRINLELSVSGKKLVYNGNTFVMINSNDQAKIVADTSKIIDDDYIKKLLDNSKVDFNNNDLDSIVTKSRTLIESVFIQILQDQQVDFKENGDIGQYRKKVNLILGIKPDNTWNHSILTMVSGLNKIVDAITDMRNNNSDAHGSSSRVKIQRAEAELILNSAVTLATYYLGINNRNERT</sequence>
<dbReference type="Pfam" id="PF14355">
    <property type="entry name" value="Abi_C"/>
    <property type="match status" value="1"/>
</dbReference>
<proteinExistence type="predicted"/>
<dbReference type="InterPro" id="IPR026001">
    <property type="entry name" value="Abi-like_C"/>
</dbReference>
<comment type="caution">
    <text evidence="2">The sequence shown here is derived from an EMBL/GenBank/DDBJ whole genome shotgun (WGS) entry which is preliminary data.</text>
</comment>
<dbReference type="Proteomes" id="UP000051164">
    <property type="component" value="Unassembled WGS sequence"/>
</dbReference>
<feature type="domain" description="Abortive infection protein-like C-terminal" evidence="1">
    <location>
        <begin position="231"/>
        <end position="295"/>
    </location>
</feature>
<protein>
    <submittedName>
        <fullName evidence="2">Abortive phage resistance protein</fullName>
    </submittedName>
</protein>
<gene>
    <name evidence="2" type="ORF">FC95_GL002062</name>
</gene>
<accession>A0A8E1RIF2</accession>
<organism evidence="2 3">
    <name type="scientific">Lentilactobacillus kefiri DSM 20587 = JCM 5818</name>
    <dbReference type="NCBI Taxonomy" id="1423764"/>
    <lineage>
        <taxon>Bacteria</taxon>
        <taxon>Bacillati</taxon>
        <taxon>Bacillota</taxon>
        <taxon>Bacilli</taxon>
        <taxon>Lactobacillales</taxon>
        <taxon>Lactobacillaceae</taxon>
        <taxon>Lentilactobacillus</taxon>
    </lineage>
</organism>
<dbReference type="EMBL" id="AYYV01000073">
    <property type="protein sequence ID" value="KRM50220.1"/>
    <property type="molecule type" value="Genomic_DNA"/>
</dbReference>
<evidence type="ECO:0000313" key="2">
    <source>
        <dbReference type="EMBL" id="KRM50220.1"/>
    </source>
</evidence>
<name>A0A8E1RIF2_LENKE</name>
<reference evidence="2 3" key="1">
    <citation type="journal article" date="2015" name="Genome Announc.">
        <title>Expanding the biotechnology potential of lactobacilli through comparative genomics of 213 strains and associated genera.</title>
        <authorList>
            <person name="Sun Z."/>
            <person name="Harris H.M."/>
            <person name="McCann A."/>
            <person name="Guo C."/>
            <person name="Argimon S."/>
            <person name="Zhang W."/>
            <person name="Yang X."/>
            <person name="Jeffery I.B."/>
            <person name="Cooney J.C."/>
            <person name="Kagawa T.F."/>
            <person name="Liu W."/>
            <person name="Song Y."/>
            <person name="Salvetti E."/>
            <person name="Wrobel A."/>
            <person name="Rasinkangas P."/>
            <person name="Parkhill J."/>
            <person name="Rea M.C."/>
            <person name="O'Sullivan O."/>
            <person name="Ritari J."/>
            <person name="Douillard F.P."/>
            <person name="Paul Ross R."/>
            <person name="Yang R."/>
            <person name="Briner A.E."/>
            <person name="Felis G.E."/>
            <person name="de Vos W.M."/>
            <person name="Barrangou R."/>
            <person name="Klaenhammer T.R."/>
            <person name="Caufield P.W."/>
            <person name="Cui Y."/>
            <person name="Zhang H."/>
            <person name="O'Toole P.W."/>
        </authorList>
    </citation>
    <scope>NUCLEOTIDE SEQUENCE [LARGE SCALE GENOMIC DNA]</scope>
    <source>
        <strain evidence="2 3">DSM 20587</strain>
    </source>
</reference>
<dbReference type="AlphaFoldDB" id="A0A8E1RIF2"/>
<evidence type="ECO:0000313" key="3">
    <source>
        <dbReference type="Proteomes" id="UP000051164"/>
    </source>
</evidence>